<evidence type="ECO:0000256" key="5">
    <source>
        <dbReference type="SAM" id="Phobius"/>
    </source>
</evidence>
<feature type="region of interest" description="Disordered" evidence="4">
    <location>
        <begin position="72"/>
        <end position="91"/>
    </location>
</feature>
<evidence type="ECO:0000259" key="6">
    <source>
        <dbReference type="Pfam" id="PF03865"/>
    </source>
</evidence>
<name>A0A292Z9U9_SPHSA</name>
<protein>
    <submittedName>
        <fullName evidence="8">Hemolysin activation/secretion protein</fullName>
    </submittedName>
</protein>
<keyword evidence="5" id="KW-0472">Membrane</keyword>
<feature type="domain" description="Polypeptide-transport-associated ShlB-type" evidence="7">
    <location>
        <begin position="97"/>
        <end position="170"/>
    </location>
</feature>
<reference evidence="8 9" key="2">
    <citation type="journal article" date="2013" name="Environ. Sci. Technol.">
        <title>The 4-tert-butylphenol-utilizing bacterium Sphingobium fuliginis OMI can degrade bisphenols via phenolic ring hydroxylation and meta-cleavage pathway.</title>
        <authorList>
            <person name="Ogata Y."/>
            <person name="Goda S."/>
            <person name="Toyama T."/>
            <person name="Sei K."/>
            <person name="Ike M."/>
        </authorList>
    </citation>
    <scope>NUCLEOTIDE SEQUENCE [LARGE SCALE GENOMIC DNA]</scope>
    <source>
        <strain evidence="8 9">OMI</strain>
    </source>
</reference>
<keyword evidence="1" id="KW-1134">Transmembrane beta strand</keyword>
<evidence type="ECO:0000256" key="1">
    <source>
        <dbReference type="ARBA" id="ARBA00022452"/>
    </source>
</evidence>
<sequence length="575" mass="60835">MLPGILRGVGRLSGQQRPEGVAKLVLVMILAIVLLLPTIARAQGAQAGVNDLGSAPVIDRDRTDRVAPRLEQGPATPAASAPSPQVAPASPSAASVQLTRVRYEGSSLRQSVLDEAVAPFIGHPLTNATLQGVANAVTAAYGRSDIAFYAVSIPAQAPVGGQIKVRVVEGRIKNYTLSGISPSAPVKLIGAHMRRLMREAPLRKPTLERTLSLLRDIPGQTVNVAVRQMPTAGDLILDVIIKRKQIDIGLTIDNSGVSNVVEGVQAQLSVAAHGLIREGDSTRVSAYLPFYPDRYTYYSLSHSTPLGSNGLNLSANFAQVNTKSRGTQIKGEASLAGVSLTYPIIRSYKKNLSASLSLDGINSTNYYLDTEFGDYRSRAVRAGLSWSDVGPKNGYAASAVVSQGINAIGAKAFTGFSEIKFSKVNIQTIVVKTLLNNLTAKVTVKGQYSKDKLPVTERFSLGGRGAGMAYRIGTITSDQALASSLELSWSLPAKSPVLKATSLFAYVDGAVAHAVARPYYGIAAQDYSLASAGGGVRVGVGEGWRASAEIALPVKRPNDAYSRKARFFFGLGRAF</sequence>
<comment type="caution">
    <text evidence="8">The sequence shown here is derived from an EMBL/GenBank/DDBJ whole genome shotgun (WGS) entry which is preliminary data.</text>
</comment>
<dbReference type="InterPro" id="IPR013686">
    <property type="entry name" value="Polypept-transport_assoc_ShlB"/>
</dbReference>
<keyword evidence="3" id="KW-0998">Cell outer membrane</keyword>
<feature type="transmembrane region" description="Helical" evidence="5">
    <location>
        <begin position="21"/>
        <end position="40"/>
    </location>
</feature>
<evidence type="ECO:0000313" key="9">
    <source>
        <dbReference type="Proteomes" id="UP000221538"/>
    </source>
</evidence>
<evidence type="ECO:0000256" key="3">
    <source>
        <dbReference type="ARBA" id="ARBA00023237"/>
    </source>
</evidence>
<evidence type="ECO:0000259" key="7">
    <source>
        <dbReference type="Pfam" id="PF08479"/>
    </source>
</evidence>
<evidence type="ECO:0000313" key="8">
    <source>
        <dbReference type="EMBL" id="GAY19565.1"/>
    </source>
</evidence>
<dbReference type="GO" id="GO:0098046">
    <property type="term" value="C:type V protein secretion system complex"/>
    <property type="evidence" value="ECO:0007669"/>
    <property type="project" value="TreeGrafter"/>
</dbReference>
<dbReference type="PANTHER" id="PTHR34597">
    <property type="entry name" value="SLR1661 PROTEIN"/>
    <property type="match status" value="1"/>
</dbReference>
<dbReference type="InterPro" id="IPR005565">
    <property type="entry name" value="Hemolysn_activator_HlyB_C"/>
</dbReference>
<organism evidence="8 9">
    <name type="scientific">Sphingobium fuliginis (strain ATCC 27551)</name>
    <dbReference type="NCBI Taxonomy" id="336203"/>
    <lineage>
        <taxon>Bacteria</taxon>
        <taxon>Pseudomonadati</taxon>
        <taxon>Pseudomonadota</taxon>
        <taxon>Alphaproteobacteria</taxon>
        <taxon>Sphingomonadales</taxon>
        <taxon>Sphingomonadaceae</taxon>
        <taxon>Sphingobium</taxon>
    </lineage>
</organism>
<evidence type="ECO:0000256" key="4">
    <source>
        <dbReference type="SAM" id="MobiDB-lite"/>
    </source>
</evidence>
<dbReference type="GO" id="GO:0008320">
    <property type="term" value="F:protein transmembrane transporter activity"/>
    <property type="evidence" value="ECO:0007669"/>
    <property type="project" value="TreeGrafter"/>
</dbReference>
<dbReference type="AlphaFoldDB" id="A0A292Z9U9"/>
<proteinExistence type="predicted"/>
<dbReference type="GO" id="GO:0046819">
    <property type="term" value="P:protein secretion by the type V secretion system"/>
    <property type="evidence" value="ECO:0007669"/>
    <property type="project" value="TreeGrafter"/>
</dbReference>
<dbReference type="PANTHER" id="PTHR34597:SF6">
    <property type="entry name" value="BLR6126 PROTEIN"/>
    <property type="match status" value="1"/>
</dbReference>
<gene>
    <name evidence="8" type="ORF">SFOMI_0084</name>
</gene>
<dbReference type="Gene3D" id="2.40.160.50">
    <property type="entry name" value="membrane protein fhac: a member of the omp85/tpsb transporter family"/>
    <property type="match status" value="1"/>
</dbReference>
<feature type="compositionally biased region" description="Low complexity" evidence="4">
    <location>
        <begin position="74"/>
        <end position="91"/>
    </location>
</feature>
<accession>A0A292Z9U9</accession>
<dbReference type="Pfam" id="PF08479">
    <property type="entry name" value="POTRA_2"/>
    <property type="match status" value="1"/>
</dbReference>
<dbReference type="InterPro" id="IPR051544">
    <property type="entry name" value="TPS_OM_transporter"/>
</dbReference>
<keyword evidence="2 5" id="KW-0812">Transmembrane</keyword>
<dbReference type="EMBL" id="BEWI01000027">
    <property type="protein sequence ID" value="GAY19565.1"/>
    <property type="molecule type" value="Genomic_DNA"/>
</dbReference>
<dbReference type="Proteomes" id="UP000221538">
    <property type="component" value="Unassembled WGS sequence"/>
</dbReference>
<keyword evidence="5" id="KW-1133">Transmembrane helix</keyword>
<dbReference type="Gene3D" id="3.10.20.310">
    <property type="entry name" value="membrane protein fhac"/>
    <property type="match status" value="1"/>
</dbReference>
<evidence type="ECO:0000256" key="2">
    <source>
        <dbReference type="ARBA" id="ARBA00022692"/>
    </source>
</evidence>
<reference evidence="8 9" key="1">
    <citation type="journal article" date="2013" name="Biodegradation">
        <title>Occurrence of 4-tert-butylphenol (4-t-BP) biodegradation in an aquatic sample caused by the presence of Spirodela polyrrhiza and isolation of a 4-t-BP-utilizing bacterium.</title>
        <authorList>
            <person name="Ogata Y."/>
            <person name="Toyama T."/>
            <person name="Yu N."/>
            <person name="Wang X."/>
            <person name="Sei K."/>
            <person name="Ike M."/>
        </authorList>
    </citation>
    <scope>NUCLEOTIDE SEQUENCE [LARGE SCALE GENOMIC DNA]</scope>
    <source>
        <strain evidence="8 9">OMI</strain>
    </source>
</reference>
<feature type="domain" description="Haemolysin activator HlyB C-terminal" evidence="6">
    <location>
        <begin position="242"/>
        <end position="513"/>
    </location>
</feature>
<dbReference type="Pfam" id="PF03865">
    <property type="entry name" value="ShlB"/>
    <property type="match status" value="1"/>
</dbReference>